<evidence type="ECO:0000256" key="1">
    <source>
        <dbReference type="ARBA" id="ARBA00006209"/>
    </source>
</evidence>
<dbReference type="Pfam" id="PF00613">
    <property type="entry name" value="PI3Ka"/>
    <property type="match status" value="1"/>
</dbReference>
<dbReference type="PANTHER" id="PTHR10048:SF15">
    <property type="entry name" value="PHOSPHATIDYLINOSITOL 4-KINASE ALPHA"/>
    <property type="match status" value="1"/>
</dbReference>
<dbReference type="GO" id="GO:0005886">
    <property type="term" value="C:plasma membrane"/>
    <property type="evidence" value="ECO:0007669"/>
    <property type="project" value="TreeGrafter"/>
</dbReference>
<dbReference type="InterPro" id="IPR000403">
    <property type="entry name" value="PI3/4_kinase_cat_dom"/>
</dbReference>
<dbReference type="AlphaFoldDB" id="A0A2N9F5D1"/>
<evidence type="ECO:0000313" key="4">
    <source>
        <dbReference type="EMBL" id="SPC81994.1"/>
    </source>
</evidence>
<evidence type="ECO:0000259" key="2">
    <source>
        <dbReference type="PROSITE" id="PS50290"/>
    </source>
</evidence>
<dbReference type="PROSITE" id="PS51545">
    <property type="entry name" value="PIK_HELICAL"/>
    <property type="match status" value="1"/>
</dbReference>
<dbReference type="InterPro" id="IPR001263">
    <property type="entry name" value="PI3K_accessory_dom"/>
</dbReference>
<dbReference type="GO" id="GO:0046854">
    <property type="term" value="P:phosphatidylinositol phosphate biosynthetic process"/>
    <property type="evidence" value="ECO:0007669"/>
    <property type="project" value="InterPro"/>
</dbReference>
<reference evidence="4" key="1">
    <citation type="submission" date="2018-02" db="EMBL/GenBank/DDBJ databases">
        <authorList>
            <person name="Cohen D.B."/>
            <person name="Kent A.D."/>
        </authorList>
    </citation>
    <scope>NUCLEOTIDE SEQUENCE</scope>
</reference>
<dbReference type="PROSITE" id="PS50290">
    <property type="entry name" value="PI3_4_KINASE_3"/>
    <property type="match status" value="1"/>
</dbReference>
<dbReference type="InterPro" id="IPR015433">
    <property type="entry name" value="PI3/4_kinase"/>
</dbReference>
<comment type="similarity">
    <text evidence="1">Belongs to the PI3/PI4-kinase family. Type III PI4K subfamily.</text>
</comment>
<dbReference type="GO" id="GO:0005737">
    <property type="term" value="C:cytoplasm"/>
    <property type="evidence" value="ECO:0007669"/>
    <property type="project" value="TreeGrafter"/>
</dbReference>
<feature type="domain" description="PIK helical" evidence="3">
    <location>
        <begin position="38"/>
        <end position="240"/>
    </location>
</feature>
<proteinExistence type="inferred from homology"/>
<dbReference type="InterPro" id="IPR016024">
    <property type="entry name" value="ARM-type_fold"/>
</dbReference>
<dbReference type="SUPFAM" id="SSF48371">
    <property type="entry name" value="ARM repeat"/>
    <property type="match status" value="1"/>
</dbReference>
<gene>
    <name evidence="4" type="ORF">FSB_LOCUS9876</name>
</gene>
<dbReference type="SUPFAM" id="SSF56112">
    <property type="entry name" value="Protein kinase-like (PK-like)"/>
    <property type="match status" value="1"/>
</dbReference>
<accession>A0A2N9F5D1</accession>
<organism evidence="4">
    <name type="scientific">Fagus sylvatica</name>
    <name type="common">Beechnut</name>
    <dbReference type="NCBI Taxonomy" id="28930"/>
    <lineage>
        <taxon>Eukaryota</taxon>
        <taxon>Viridiplantae</taxon>
        <taxon>Streptophyta</taxon>
        <taxon>Embryophyta</taxon>
        <taxon>Tracheophyta</taxon>
        <taxon>Spermatophyta</taxon>
        <taxon>Magnoliopsida</taxon>
        <taxon>eudicotyledons</taxon>
        <taxon>Gunneridae</taxon>
        <taxon>Pentapetalae</taxon>
        <taxon>rosids</taxon>
        <taxon>fabids</taxon>
        <taxon>Fagales</taxon>
        <taxon>Fagaceae</taxon>
        <taxon>Fagus</taxon>
    </lineage>
</organism>
<sequence length="319" mass="36099">MESPEITRAFHASADICHKASDSNKLVETKRKLTWWDRVSPDETCMRVEDDLETPISRGPLLKNPRSQAMHVFIDLGSHKPIIVPPNRPNDNSSMVAKISGLTPIHRTTLLKSEQHKESSILTVDENSALLQQLPHWAACSITQALEFLTPAYKGHPRVMAYVLRVLESYPPERVTFFMPQLVQALRYDEENQGKMLYLERELEKIELEGEDLYLPTATNKLVKGIRVDSGIPLQSAAKVPIMITFNVVDRNGDHNDIKPQACIFKDVLALQVIALLRDIFEAVGLNLYLFPYGVLPTGPERGIIEFLHWNGTWTIAKL</sequence>
<dbReference type="GO" id="GO:0004430">
    <property type="term" value="F:1-phosphatidylinositol 4-kinase activity"/>
    <property type="evidence" value="ECO:0007669"/>
    <property type="project" value="TreeGrafter"/>
</dbReference>
<dbReference type="InterPro" id="IPR011009">
    <property type="entry name" value="Kinase-like_dom_sf"/>
</dbReference>
<dbReference type="GO" id="GO:0048015">
    <property type="term" value="P:phosphatidylinositol-mediated signaling"/>
    <property type="evidence" value="ECO:0007669"/>
    <property type="project" value="TreeGrafter"/>
</dbReference>
<evidence type="ECO:0000259" key="3">
    <source>
        <dbReference type="PROSITE" id="PS51545"/>
    </source>
</evidence>
<dbReference type="PANTHER" id="PTHR10048">
    <property type="entry name" value="PHOSPHATIDYLINOSITOL KINASE"/>
    <property type="match status" value="1"/>
</dbReference>
<protein>
    <recommendedName>
        <fullName evidence="5">PI3K/PI4K catalytic domain-containing protein</fullName>
    </recommendedName>
</protein>
<dbReference type="EMBL" id="OIVN01000553">
    <property type="protein sequence ID" value="SPC81994.1"/>
    <property type="molecule type" value="Genomic_DNA"/>
</dbReference>
<feature type="domain" description="PI3K/PI4K catalytic" evidence="2">
    <location>
        <begin position="228"/>
        <end position="319"/>
    </location>
</feature>
<evidence type="ECO:0008006" key="5">
    <source>
        <dbReference type="Google" id="ProtNLM"/>
    </source>
</evidence>
<name>A0A2N9F5D1_FAGSY</name>
<dbReference type="Gene3D" id="3.30.1010.10">
    <property type="entry name" value="Phosphatidylinositol 3-kinase Catalytic Subunit, Chain A, domain 4"/>
    <property type="match status" value="1"/>
</dbReference>